<dbReference type="EMBL" id="VBSP01000002">
    <property type="protein sequence ID" value="TLQ49335.1"/>
    <property type="molecule type" value="Genomic_DNA"/>
</dbReference>
<evidence type="ECO:0000313" key="8">
    <source>
        <dbReference type="Proteomes" id="UP000823401"/>
    </source>
</evidence>
<gene>
    <name evidence="4" type="primary">fbp</name>
    <name evidence="6" type="ORF">FEZ33_01500</name>
    <name evidence="5" type="ORF">HYQ42_11110</name>
</gene>
<evidence type="ECO:0000313" key="6">
    <source>
        <dbReference type="EMBL" id="TLQ49335.1"/>
    </source>
</evidence>
<evidence type="ECO:0000256" key="1">
    <source>
        <dbReference type="ARBA" id="ARBA00022801"/>
    </source>
</evidence>
<proteinExistence type="inferred from homology"/>
<comment type="similarity">
    <text evidence="4">Belongs to the FBPase class 3 family.</text>
</comment>
<name>A0A5R9EJZ3_9LACT</name>
<dbReference type="Proteomes" id="UP000823401">
    <property type="component" value="Unassembled WGS sequence"/>
</dbReference>
<dbReference type="PIRSF" id="PIRSF000906">
    <property type="entry name" value="FBPtase_Bacill"/>
    <property type="match status" value="1"/>
</dbReference>
<dbReference type="Proteomes" id="UP000306420">
    <property type="component" value="Unassembled WGS sequence"/>
</dbReference>
<evidence type="ECO:0000313" key="7">
    <source>
        <dbReference type="Proteomes" id="UP000306420"/>
    </source>
</evidence>
<evidence type="ECO:0000256" key="2">
    <source>
        <dbReference type="ARBA" id="ARBA00023211"/>
    </source>
</evidence>
<dbReference type="AlphaFoldDB" id="A0A5R9EJZ3"/>
<comment type="caution">
    <text evidence="6">The sequence shown here is derived from an EMBL/GenBank/DDBJ whole genome shotgun (WGS) entry which is preliminary data.</text>
</comment>
<sequence>MNNKYYALLKEKFPTKESVLTEIINLEAIMQLPKGTEHFVSDLHGEYVAFNHVMRNGSGSIKEKVASCFKDRDNVDIDDLSVLIYYPTGKITLEENRLNSEEIIHWYRKQIHLLIEVTLFSSTKYTRSKVRKTLDSQYRYIIDELLSESNPVSNKEDYFDTIIDKVIELGQAKPLIRSLCIAIQHLVVDHLHVVGDIYDRGPAPDKIIDRLMAVPSIDIQWGNHDIIWMAAMAGSLVSIMNVIRISSRYNNLDVIEESYGINIRPLIEYADKYYEPIDKFNPRLSDINEVSELEYRILNIIQQATSILQLKLEGQLYTRRPDFMMENRDMLSAINPEKETIKIEGKEYALSNFHAPTVNWDNPNELTEEEEALLEKLKDSFLGSEKLRRHINFLLDNGGMYLVYNNNLLIHGGIPMHENGDFKSLRIDNMSYAGKELLDFFETHVYKAFINREVSDDFSTDIMWYLWCGDSSSLFGKGAMKTFERYYVEDKETHKEPKNPYYQLRNNEINCLDILHEFGLDKTAHIINGHTPVKAKDGESPIKGNGRLIVIDGGFSKPYHSQTGIAGYTLLSNSWGMQLVAHQPFDSIDDAVMNKKDIVSVKRLVDRVEDRTRVKETTVGERLQKEIADLEELFKNYERY</sequence>
<dbReference type="Pfam" id="PF06874">
    <property type="entry name" value="FBPase_2"/>
    <property type="match status" value="1"/>
</dbReference>
<evidence type="ECO:0000256" key="3">
    <source>
        <dbReference type="ARBA" id="ARBA00023277"/>
    </source>
</evidence>
<keyword evidence="3 4" id="KW-0119">Carbohydrate metabolism</keyword>
<protein>
    <recommendedName>
        <fullName evidence="4">Fructose-1,6-bisphosphatase class 3</fullName>
        <shortName evidence="4">FBPase class 3</shortName>
        <ecNumber evidence="4">3.1.3.11</ecNumber>
    </recommendedName>
    <alternativeName>
        <fullName evidence="4">D-fructose-1,6-bisphosphate 1-phosphohydrolase class 3</fullName>
    </alternativeName>
</protein>
<comment type="cofactor">
    <cofactor evidence="4">
        <name>Mn(2+)</name>
        <dbReference type="ChEBI" id="CHEBI:29035"/>
    </cofactor>
</comment>
<reference evidence="5 8" key="2">
    <citation type="submission" date="2020-07" db="EMBL/GenBank/DDBJ databases">
        <title>Facklamia lactis sp. nov., isolated from raw milk.</title>
        <authorList>
            <person name="Doll E.V."/>
            <person name="Huptas C."/>
            <person name="Staib L."/>
            <person name="Wenning M."/>
            <person name="Scherer S."/>
        </authorList>
    </citation>
    <scope>NUCLEOTIDE SEQUENCE [LARGE SCALE GENOMIC DNA]</scope>
    <source>
        <strain evidence="5 8">DSM 104272</strain>
    </source>
</reference>
<dbReference type="InterPro" id="IPR009164">
    <property type="entry name" value="FBPtase_class3"/>
</dbReference>
<dbReference type="EC" id="3.1.3.11" evidence="4"/>
<comment type="pathway">
    <text evidence="4">Carbohydrate biosynthesis; gluconeogenesis.</text>
</comment>
<dbReference type="RefSeq" id="WP_138403617.1">
    <property type="nucleotide sequence ID" value="NZ_JACCEL010000050.1"/>
</dbReference>
<dbReference type="HAMAP" id="MF_01854">
    <property type="entry name" value="FBPase_class3"/>
    <property type="match status" value="1"/>
</dbReference>
<evidence type="ECO:0000256" key="4">
    <source>
        <dbReference type="HAMAP-Rule" id="MF_01854"/>
    </source>
</evidence>
<dbReference type="GO" id="GO:0006094">
    <property type="term" value="P:gluconeogenesis"/>
    <property type="evidence" value="ECO:0007669"/>
    <property type="project" value="UniProtKB-UniRule"/>
</dbReference>
<keyword evidence="8" id="KW-1185">Reference proteome</keyword>
<dbReference type="InterPro" id="IPR029052">
    <property type="entry name" value="Metallo-depent_PP-like"/>
</dbReference>
<organism evidence="6 7">
    <name type="scientific">Ruoffia tabacinasalis</name>
    <dbReference type="NCBI Taxonomy" id="87458"/>
    <lineage>
        <taxon>Bacteria</taxon>
        <taxon>Bacillati</taxon>
        <taxon>Bacillota</taxon>
        <taxon>Bacilli</taxon>
        <taxon>Lactobacillales</taxon>
        <taxon>Aerococcaceae</taxon>
        <taxon>Ruoffia</taxon>
    </lineage>
</organism>
<dbReference type="SUPFAM" id="SSF56300">
    <property type="entry name" value="Metallo-dependent phosphatases"/>
    <property type="match status" value="1"/>
</dbReference>
<comment type="catalytic activity">
    <reaction evidence="4">
        <text>beta-D-fructose 1,6-bisphosphate + H2O = beta-D-fructose 6-phosphate + phosphate</text>
        <dbReference type="Rhea" id="RHEA:11064"/>
        <dbReference type="ChEBI" id="CHEBI:15377"/>
        <dbReference type="ChEBI" id="CHEBI:32966"/>
        <dbReference type="ChEBI" id="CHEBI:43474"/>
        <dbReference type="ChEBI" id="CHEBI:57634"/>
        <dbReference type="EC" id="3.1.3.11"/>
    </reaction>
</comment>
<dbReference type="UniPathway" id="UPA00138"/>
<dbReference type="OrthoDB" id="9779903at2"/>
<dbReference type="EMBL" id="JACCEL010000050">
    <property type="protein sequence ID" value="MBG9979323.1"/>
    <property type="molecule type" value="Genomic_DNA"/>
</dbReference>
<keyword evidence="2 4" id="KW-0464">Manganese</keyword>
<evidence type="ECO:0000313" key="5">
    <source>
        <dbReference type="EMBL" id="MBG9979323.1"/>
    </source>
</evidence>
<dbReference type="Gene3D" id="3.60.21.10">
    <property type="match status" value="1"/>
</dbReference>
<keyword evidence="1 4" id="KW-0378">Hydrolase</keyword>
<dbReference type="GO" id="GO:0042132">
    <property type="term" value="F:fructose 1,6-bisphosphate 1-phosphatase activity"/>
    <property type="evidence" value="ECO:0007669"/>
    <property type="project" value="UniProtKB-UniRule"/>
</dbReference>
<reference evidence="6 7" key="1">
    <citation type="submission" date="2019-05" db="EMBL/GenBank/DDBJ databases">
        <title>The metagenome of a microbial culture collection derived from dairy environment covers the genomic content of the human microbiome.</title>
        <authorList>
            <person name="Roder T."/>
            <person name="Wuthrich D."/>
            <person name="Sattari Z."/>
            <person name="Von Ah U."/>
            <person name="Bar C."/>
            <person name="Ronchi F."/>
            <person name="Macpherson A.J."/>
            <person name="Ganal-Vonarburg S.C."/>
            <person name="Bruggmann R."/>
            <person name="Vergeres G."/>
        </authorList>
    </citation>
    <scope>NUCLEOTIDE SEQUENCE [LARGE SCALE GENOMIC DNA]</scope>
    <source>
        <strain evidence="6 7">FAM 24227</strain>
    </source>
</reference>
<accession>A0A5R9EJZ3</accession>